<dbReference type="Proteomes" id="UP000003287">
    <property type="component" value="Unassembled WGS sequence"/>
</dbReference>
<organism evidence="1 2">
    <name type="scientific">Streptococcus constellatus subsp. pharyngis SK1060 = CCUG 46377</name>
    <dbReference type="NCBI Taxonomy" id="1035184"/>
    <lineage>
        <taxon>Bacteria</taxon>
        <taxon>Bacillati</taxon>
        <taxon>Bacillota</taxon>
        <taxon>Bacilli</taxon>
        <taxon>Lactobacillales</taxon>
        <taxon>Streptococcaceae</taxon>
        <taxon>Streptococcus</taxon>
        <taxon>Streptococcus anginosus group</taxon>
    </lineage>
</organism>
<gene>
    <name evidence="1" type="ORF">HMPREF1042_1960</name>
</gene>
<dbReference type="EMBL" id="AFUP01000004">
    <property type="protein sequence ID" value="EGV08072.1"/>
    <property type="molecule type" value="Genomic_DNA"/>
</dbReference>
<sequence>MHFDKSKFGAVFSAPGLYEVEVVNNALFGQNAQYEVTQCRKIGSFAELVEMAKIK</sequence>
<protein>
    <submittedName>
        <fullName evidence="1">Uncharacterized protein</fullName>
    </submittedName>
</protein>
<evidence type="ECO:0000313" key="1">
    <source>
        <dbReference type="EMBL" id="EGV08072.1"/>
    </source>
</evidence>
<dbReference type="AlphaFoldDB" id="F9P7U5"/>
<name>F9P7U5_STRCV</name>
<proteinExistence type="predicted"/>
<reference evidence="1 2" key="1">
    <citation type="submission" date="2011-06" db="EMBL/GenBank/DDBJ databases">
        <authorList>
            <person name="Harkins D.M."/>
            <person name="Madupu R."/>
            <person name="Durkin A.S."/>
            <person name="Torralba M."/>
            <person name="Methe B."/>
            <person name="Sutton G.G."/>
            <person name="Nelson K.E."/>
        </authorList>
    </citation>
    <scope>NUCLEOTIDE SEQUENCE [LARGE SCALE GENOMIC DNA]</scope>
    <source>
        <strain evidence="1 2">SK1060</strain>
    </source>
</reference>
<accession>F9P7U5</accession>
<evidence type="ECO:0000313" key="2">
    <source>
        <dbReference type="Proteomes" id="UP000003287"/>
    </source>
</evidence>